<protein>
    <submittedName>
        <fullName evidence="3">Uncharacterized protein</fullName>
    </submittedName>
</protein>
<name>A0AAE1Q619_9EUCA</name>
<keyword evidence="2" id="KW-1133">Transmembrane helix</keyword>
<dbReference type="EMBL" id="JAWZYT010000670">
    <property type="protein sequence ID" value="KAK4320428.1"/>
    <property type="molecule type" value="Genomic_DNA"/>
</dbReference>
<organism evidence="3 4">
    <name type="scientific">Petrolisthes manimaculis</name>
    <dbReference type="NCBI Taxonomy" id="1843537"/>
    <lineage>
        <taxon>Eukaryota</taxon>
        <taxon>Metazoa</taxon>
        <taxon>Ecdysozoa</taxon>
        <taxon>Arthropoda</taxon>
        <taxon>Crustacea</taxon>
        <taxon>Multicrustacea</taxon>
        <taxon>Malacostraca</taxon>
        <taxon>Eumalacostraca</taxon>
        <taxon>Eucarida</taxon>
        <taxon>Decapoda</taxon>
        <taxon>Pleocyemata</taxon>
        <taxon>Anomura</taxon>
        <taxon>Galatheoidea</taxon>
        <taxon>Porcellanidae</taxon>
        <taxon>Petrolisthes</taxon>
    </lineage>
</organism>
<feature type="compositionally biased region" description="Pro residues" evidence="1">
    <location>
        <begin position="293"/>
        <end position="314"/>
    </location>
</feature>
<feature type="compositionally biased region" description="Basic residues" evidence="1">
    <location>
        <begin position="347"/>
        <end position="356"/>
    </location>
</feature>
<evidence type="ECO:0000256" key="2">
    <source>
        <dbReference type="SAM" id="Phobius"/>
    </source>
</evidence>
<gene>
    <name evidence="3" type="ORF">Pmani_008702</name>
</gene>
<feature type="region of interest" description="Disordered" evidence="1">
    <location>
        <begin position="280"/>
        <end position="356"/>
    </location>
</feature>
<comment type="caution">
    <text evidence="3">The sequence shown here is derived from an EMBL/GenBank/DDBJ whole genome shotgun (WGS) entry which is preliminary data.</text>
</comment>
<feature type="transmembrane region" description="Helical" evidence="2">
    <location>
        <begin position="129"/>
        <end position="155"/>
    </location>
</feature>
<accession>A0AAE1Q619</accession>
<sequence>MCRVQVLLSQLSDLLHKREKVHLQVYLHDRRPHQQQQRHQQQHLLHLHPQHQHQQQQQQQHLLHLYPQRQQQHPPPTTTITKIFLGRRVRRPVIVLKVWSVRRRSVPVQSEPCEYLVSRGVCDCGYDDLAGPIVTGIFIGSIIIVFWGAAIRLAFVRHMEHRNKVSQLQQQRTGRRISTLGSTYGTDLLYNTNNNNNNNNASVHPRSHSLGEAHTPELYMAPVSPTVPSLRVYADTLAPPPPPPYDNVTGGSYNNINNYNYNHNPNDPVNFSMKELPEDYYYSSSTSRSKPPLRSPPSNPPPPPNPPPFPPPPPQKKEGTREVRASCPSSAPQERRKTPLDSLLHHSPQHHHSARF</sequence>
<feature type="region of interest" description="Disordered" evidence="1">
    <location>
        <begin position="31"/>
        <end position="51"/>
    </location>
</feature>
<keyword evidence="2" id="KW-0812">Transmembrane</keyword>
<reference evidence="3" key="1">
    <citation type="submission" date="2023-11" db="EMBL/GenBank/DDBJ databases">
        <title>Genome assemblies of two species of porcelain crab, Petrolisthes cinctipes and Petrolisthes manimaculis (Anomura: Porcellanidae).</title>
        <authorList>
            <person name="Angst P."/>
        </authorList>
    </citation>
    <scope>NUCLEOTIDE SEQUENCE</scope>
    <source>
        <strain evidence="3">PB745_02</strain>
        <tissue evidence="3">Gill</tissue>
    </source>
</reference>
<dbReference type="AlphaFoldDB" id="A0AAE1Q619"/>
<keyword evidence="2" id="KW-0472">Membrane</keyword>
<proteinExistence type="predicted"/>
<feature type="compositionally biased region" description="Low complexity" evidence="1">
    <location>
        <begin position="34"/>
        <end position="44"/>
    </location>
</feature>
<evidence type="ECO:0000256" key="1">
    <source>
        <dbReference type="SAM" id="MobiDB-lite"/>
    </source>
</evidence>
<feature type="compositionally biased region" description="Basic and acidic residues" evidence="1">
    <location>
        <begin position="315"/>
        <end position="324"/>
    </location>
</feature>
<evidence type="ECO:0000313" key="4">
    <source>
        <dbReference type="Proteomes" id="UP001292094"/>
    </source>
</evidence>
<evidence type="ECO:0000313" key="3">
    <source>
        <dbReference type="EMBL" id="KAK4320428.1"/>
    </source>
</evidence>
<dbReference type="Proteomes" id="UP001292094">
    <property type="component" value="Unassembled WGS sequence"/>
</dbReference>
<keyword evidence="4" id="KW-1185">Reference proteome</keyword>
<feature type="compositionally biased region" description="Low complexity" evidence="1">
    <location>
        <begin position="283"/>
        <end position="292"/>
    </location>
</feature>